<feature type="signal peptide" evidence="2">
    <location>
        <begin position="1"/>
        <end position="29"/>
    </location>
</feature>
<evidence type="ECO:0000256" key="2">
    <source>
        <dbReference type="SAM" id="SignalP"/>
    </source>
</evidence>
<organism evidence="3 4">
    <name type="scientific">Candidatus Thiodiazotropha taylori</name>
    <dbReference type="NCBI Taxonomy" id="2792791"/>
    <lineage>
        <taxon>Bacteria</taxon>
        <taxon>Pseudomonadati</taxon>
        <taxon>Pseudomonadota</taxon>
        <taxon>Gammaproteobacteria</taxon>
        <taxon>Chromatiales</taxon>
        <taxon>Sedimenticolaceae</taxon>
        <taxon>Candidatus Thiodiazotropha</taxon>
    </lineage>
</organism>
<comment type="caution">
    <text evidence="3">The sequence shown here is derived from an EMBL/GenBank/DDBJ whole genome shotgun (WGS) entry which is preliminary data.</text>
</comment>
<keyword evidence="1" id="KW-0472">Membrane</keyword>
<evidence type="ECO:0000313" key="3">
    <source>
        <dbReference type="EMBL" id="MBT2989483.1"/>
    </source>
</evidence>
<gene>
    <name evidence="3" type="ORF">KME65_11020</name>
</gene>
<accession>A0A944MCN6</accession>
<reference evidence="3 4" key="1">
    <citation type="submission" date="2021-05" db="EMBL/GenBank/DDBJ databases">
        <title>Genetic and Functional Diversity in Clade A Lucinid endosymbionts from the Bahamas.</title>
        <authorList>
            <person name="Giani N.M."/>
            <person name="Engel A.S."/>
            <person name="Campbell B.J."/>
        </authorList>
    </citation>
    <scope>NUCLEOTIDE SEQUENCE [LARGE SCALE GENOMIC DNA]</scope>
    <source>
        <strain evidence="3">LUC16012Gg_MoonRockCtena</strain>
    </source>
</reference>
<feature type="transmembrane region" description="Helical" evidence="1">
    <location>
        <begin position="214"/>
        <end position="235"/>
    </location>
</feature>
<name>A0A944MCN6_9GAMM</name>
<evidence type="ECO:0000313" key="4">
    <source>
        <dbReference type="Proteomes" id="UP000770889"/>
    </source>
</evidence>
<dbReference type="EMBL" id="JAHHGM010000009">
    <property type="protein sequence ID" value="MBT2989483.1"/>
    <property type="molecule type" value="Genomic_DNA"/>
</dbReference>
<protein>
    <submittedName>
        <fullName evidence="3">Choice-of-anchor H family protein</fullName>
    </submittedName>
</protein>
<dbReference type="Proteomes" id="UP000770889">
    <property type="component" value="Unassembled WGS sequence"/>
</dbReference>
<feature type="chain" id="PRO_5037856313" evidence="2">
    <location>
        <begin position="30"/>
        <end position="252"/>
    </location>
</feature>
<dbReference type="NCBIfam" id="NF038116">
    <property type="entry name" value="Sden1266_dom"/>
    <property type="match status" value="1"/>
</dbReference>
<sequence length="252" mass="28273">MRSYQKKRRWFPLAALLLVMLLPGQQAIAQEDGVRLSQSVEGRVAAGVEKEDAQLDQADLDEHQALVVSGSRMEATAQRSFAAHAPGRLLSIFDAHSVISRDDDDDGFYHRLKVVFDADTSEDEVWVYARLYLSLEGGPWNHYYTTDLFPISGDATDDEYEVVTRLLDGYPTGYYDVLIELYDADFDLLEVNYGPYEDSDLAVLPLEDSYRDEYHHGGGGAVGLFTLLLGVLALFRGYAGYRDRGGIRSVRE</sequence>
<keyword evidence="1" id="KW-0812">Transmembrane</keyword>
<proteinExistence type="predicted"/>
<keyword evidence="2" id="KW-0732">Signal</keyword>
<dbReference type="AlphaFoldDB" id="A0A944MCN6"/>
<keyword evidence="1" id="KW-1133">Transmembrane helix</keyword>
<evidence type="ECO:0000256" key="1">
    <source>
        <dbReference type="SAM" id="Phobius"/>
    </source>
</evidence>